<feature type="region of interest" description="Disordered" evidence="1">
    <location>
        <begin position="38"/>
        <end position="60"/>
    </location>
</feature>
<protein>
    <recommendedName>
        <fullName evidence="7">Lipoprotein</fullName>
    </recommendedName>
</protein>
<keyword evidence="2" id="KW-0732">Signal</keyword>
<dbReference type="EMBL" id="CP001792">
    <property type="protein sequence ID" value="ACX74313.1"/>
    <property type="molecule type" value="Genomic_DNA"/>
</dbReference>
<feature type="compositionally biased region" description="Low complexity" evidence="1">
    <location>
        <begin position="49"/>
        <end position="60"/>
    </location>
</feature>
<dbReference type="RefSeq" id="WP_014545475.1">
    <property type="nucleotide sequence ID" value="NC_013410.1"/>
</dbReference>
<evidence type="ECO:0000313" key="6">
    <source>
        <dbReference type="Proteomes" id="UP000001497"/>
    </source>
</evidence>
<gene>
    <name evidence="3" type="ordered locus">Fisuc_0703</name>
    <name evidence="4" type="ordered locus">FSU_1140</name>
</gene>
<evidence type="ECO:0008006" key="7">
    <source>
        <dbReference type="Google" id="ProtNLM"/>
    </source>
</evidence>
<dbReference type="Proteomes" id="UP000001497">
    <property type="component" value="Chromosome"/>
</dbReference>
<reference evidence="5" key="2">
    <citation type="submission" date="2010-08" db="EMBL/GenBank/DDBJ databases">
        <title>Complete sequence of Fibrobacter succinogenes subsp. succinogenes S85.</title>
        <authorList>
            <person name="Durkin A.S."/>
            <person name="Nelson K.E."/>
            <person name="Morrison M."/>
            <person name="Forsberg C.W."/>
            <person name="Wilson D.B."/>
            <person name="Russell J.B."/>
            <person name="Cann I.K.O."/>
            <person name="Mackie R.I."/>
            <person name="White B.A."/>
        </authorList>
    </citation>
    <scope>NUCLEOTIDE SEQUENCE [LARGE SCALE GENOMIC DNA]</scope>
    <source>
        <strain evidence="5">ATCC 19169 / S85</strain>
    </source>
</reference>
<dbReference type="AlphaFoldDB" id="C9RMT5"/>
<proteinExistence type="predicted"/>
<reference evidence="4" key="3">
    <citation type="submission" date="2010-08" db="EMBL/GenBank/DDBJ databases">
        <authorList>
            <person name="Durkin A.S."/>
            <person name="Nelson K.E."/>
            <person name="Morrison M."/>
            <person name="Forsberg C.W."/>
            <person name="Wilson D.B."/>
            <person name="Russell J.B."/>
            <person name="Cann I.K.O."/>
            <person name="Mackie R.I."/>
            <person name="White B.A."/>
        </authorList>
    </citation>
    <scope>NUCLEOTIDE SEQUENCE</scope>
    <source>
        <strain evidence="4">S85</strain>
    </source>
</reference>
<dbReference type="HOGENOM" id="CLU_530752_0_0_0"/>
<sequence>MNRKQRKSFGKASLFALIAASLPFTACSYLDDIMPPEHDPGHDHPIIRSSSSNLVESSSSTVRPHSSFETWYGYEGIPQIETGFGNETESYGYWLSKNDESEGGLSQIFWPAEKGNDYSDDAMDNIIEHCGGLCGTYLLNKGSMTYNPFVSVGFNLVGERVFGDPTPAPANATSMGGVCVTYASDMIVSLEMGLTDEMEENVGYAVPSATLPKSATGTTKFLSWSDFKQPSWYKGSFKMPGEKAAQQLVSLRFKFQGTSGSLGSFNIAAVGPYDGCKDSMFPVYKPTPTIPDPVDPPDPIDPPAPTTNDFETWFGYNSIYQIQTGYDNGSATSGYWFSYGDDVDGGASKIVWPVELGNEYSDDAIDPVIDYCGGLCGTAILSKGTLTYSPYVGVGFGLAGESKYGDLEPADAAGMGGVCISYISDVAPALEMSLGEEMDAAIGYALPAAFLPKSTVGTTKFLKWSDFKQPSWYKGATKITGEQASRMLASLKFKMQAAPGSYNFNIQAIGPYNGGTCSNTFTAGSNKKKRH</sequence>
<evidence type="ECO:0000256" key="1">
    <source>
        <dbReference type="SAM" id="MobiDB-lite"/>
    </source>
</evidence>
<accession>C9RMT5</accession>
<dbReference type="OrthoDB" id="9812900at2"/>
<feature type="signal peptide" evidence="2">
    <location>
        <begin position="1"/>
        <end position="26"/>
    </location>
</feature>
<keyword evidence="6" id="KW-1185">Reference proteome</keyword>
<dbReference type="KEGG" id="fsc:FSU_1140"/>
<dbReference type="KEGG" id="fsu:Fisuc_0703"/>
<reference evidence="3 6" key="1">
    <citation type="submission" date="2009-10" db="EMBL/GenBank/DDBJ databases">
        <title>Complete sequence of Fibrobacter succinogenes subsp. succinogenes S85.</title>
        <authorList>
            <consortium name="US DOE Joint Genome Institute"/>
            <person name="Lucas S."/>
            <person name="Copeland A."/>
            <person name="Lapidus A."/>
            <person name="Glavina del Rio T."/>
            <person name="Tice H."/>
            <person name="Bruce D."/>
            <person name="Goodwin L."/>
            <person name="Pitluck S."/>
            <person name="Chertkov O."/>
            <person name="Detter J.C."/>
            <person name="Han C."/>
            <person name="Tapia R."/>
            <person name="Larimer F."/>
            <person name="Land M."/>
            <person name="Hauser L."/>
            <person name="Kyrpides N."/>
            <person name="Mikhailova N."/>
            <person name="Weimer P.J."/>
            <person name="Stevenson D.M."/>
            <person name="Boyum J."/>
            <person name="Brumm P.I."/>
            <person name="Mead D."/>
        </authorList>
    </citation>
    <scope>NUCLEOTIDE SEQUENCE [LARGE SCALE GENOMIC DNA]</scope>
    <source>
        <strain evidence="6">ATCC 19169 / S85</strain>
        <strain evidence="3">S85</strain>
    </source>
</reference>
<evidence type="ECO:0000256" key="2">
    <source>
        <dbReference type="SAM" id="SignalP"/>
    </source>
</evidence>
<organism evidence="4 5">
    <name type="scientific">Fibrobacter succinogenes (strain ATCC 19169 / S85)</name>
    <dbReference type="NCBI Taxonomy" id="59374"/>
    <lineage>
        <taxon>Bacteria</taxon>
        <taxon>Pseudomonadati</taxon>
        <taxon>Fibrobacterota</taxon>
        <taxon>Fibrobacteria</taxon>
        <taxon>Fibrobacterales</taxon>
        <taxon>Fibrobacteraceae</taxon>
        <taxon>Fibrobacter</taxon>
    </lineage>
</organism>
<evidence type="ECO:0000313" key="5">
    <source>
        <dbReference type="Proteomes" id="UP000000517"/>
    </source>
</evidence>
<name>C9RMT5_FIBSS</name>
<evidence type="ECO:0000313" key="3">
    <source>
        <dbReference type="EMBL" id="ACX74313.1"/>
    </source>
</evidence>
<evidence type="ECO:0000313" key="4">
    <source>
        <dbReference type="EMBL" id="ADL26839.1"/>
    </source>
</evidence>
<dbReference type="EMBL" id="CP002158">
    <property type="protein sequence ID" value="ADL26839.1"/>
    <property type="molecule type" value="Genomic_DNA"/>
</dbReference>
<feature type="chain" id="PRO_5003001746" description="Lipoprotein" evidence="2">
    <location>
        <begin position="27"/>
        <end position="531"/>
    </location>
</feature>
<dbReference type="Proteomes" id="UP000000517">
    <property type="component" value="Chromosome"/>
</dbReference>